<feature type="compositionally biased region" description="Basic and acidic residues" evidence="1">
    <location>
        <begin position="533"/>
        <end position="551"/>
    </location>
</feature>
<evidence type="ECO:0000256" key="1">
    <source>
        <dbReference type="SAM" id="MobiDB-lite"/>
    </source>
</evidence>
<feature type="region of interest" description="Disordered" evidence="1">
    <location>
        <begin position="17"/>
        <end position="43"/>
    </location>
</feature>
<organism evidence="2 3">
    <name type="scientific">Botryotinia narcissicola</name>
    <dbReference type="NCBI Taxonomy" id="278944"/>
    <lineage>
        <taxon>Eukaryota</taxon>
        <taxon>Fungi</taxon>
        <taxon>Dikarya</taxon>
        <taxon>Ascomycota</taxon>
        <taxon>Pezizomycotina</taxon>
        <taxon>Leotiomycetes</taxon>
        <taxon>Helotiales</taxon>
        <taxon>Sclerotiniaceae</taxon>
        <taxon>Botryotinia</taxon>
    </lineage>
</organism>
<dbReference type="AlphaFoldDB" id="A0A4Z1I3P9"/>
<dbReference type="EMBL" id="PQXJ01000227">
    <property type="protein sequence ID" value="TGO56238.1"/>
    <property type="molecule type" value="Genomic_DNA"/>
</dbReference>
<feature type="region of interest" description="Disordered" evidence="1">
    <location>
        <begin position="446"/>
        <end position="551"/>
    </location>
</feature>
<dbReference type="OrthoDB" id="3786931at2759"/>
<keyword evidence="3" id="KW-1185">Reference proteome</keyword>
<feature type="compositionally biased region" description="Basic and acidic residues" evidence="1">
    <location>
        <begin position="18"/>
        <end position="27"/>
    </location>
</feature>
<evidence type="ECO:0000313" key="2">
    <source>
        <dbReference type="EMBL" id="TGO56238.1"/>
    </source>
</evidence>
<accession>A0A4Z1I3P9</accession>
<dbReference type="Proteomes" id="UP000297452">
    <property type="component" value="Unassembled WGS sequence"/>
</dbReference>
<proteinExistence type="predicted"/>
<sequence length="551" mass="62706">MQNNAIIKLQRRFQFQNRRGDSADRTTHHPPSTPSLQLPSPLKYRKPSRQTTRAENFATMQKFLDPLLPQPRTTMQGKINIPSPSNSLHEFSATSLDLLTQLLARLPGTLPTDSWLRDQAVLIQTFPPPLLHPKSSGLISRVVASLSSLRLGETKAVLCDVHKPLNPYLTRKIFLELTAECTTRLRRLTAEVPLEQLPVNVQEFVLRMKMLNSIWMQPEFYRQAYQVQPRDPRYERVASGCEACILATIGGDRSIIRDLFASIWGRRKKNKQMGGWIDVVRAWASWQGDSKGLTHESQGLGREITRCRKHLQTLRRAARRERLAGNHNPFDRDSEAQTLLGHDFAEDDKDEDGDIENEIIDFYANMMSRTSLANASSQESHPAEGVHAAYRDTVVFSDGFFHNASRPIKERSLTLYSRSVYNTSQLSYSGVEAEERASAYRQLVGTPENAAAQSESEEEDEPRFTNPFADPPARNNRPAYRGSHYENPRASPSPPSPRTTRHENGNKPKQKHAPHHRRPDPQENPFTRKSHVARPEGKRGDRETRVSDFMI</sequence>
<comment type="caution">
    <text evidence="2">The sequence shown here is derived from an EMBL/GenBank/DDBJ whole genome shotgun (WGS) entry which is preliminary data.</text>
</comment>
<name>A0A4Z1I3P9_9HELO</name>
<protein>
    <submittedName>
        <fullName evidence="2">Uncharacterized protein</fullName>
    </submittedName>
</protein>
<evidence type="ECO:0000313" key="3">
    <source>
        <dbReference type="Proteomes" id="UP000297452"/>
    </source>
</evidence>
<gene>
    <name evidence="2" type="ORF">BOTNAR_0227g00090</name>
</gene>
<feature type="compositionally biased region" description="Basic residues" evidence="1">
    <location>
        <begin position="508"/>
        <end position="518"/>
    </location>
</feature>
<reference evidence="2 3" key="1">
    <citation type="submission" date="2017-12" db="EMBL/GenBank/DDBJ databases">
        <title>Comparative genomics of Botrytis spp.</title>
        <authorList>
            <person name="Valero-Jimenez C.A."/>
            <person name="Tapia P."/>
            <person name="Veloso J."/>
            <person name="Silva-Moreno E."/>
            <person name="Staats M."/>
            <person name="Valdes J.H."/>
            <person name="Van Kan J.A.L."/>
        </authorList>
    </citation>
    <scope>NUCLEOTIDE SEQUENCE [LARGE SCALE GENOMIC DNA]</scope>
    <source>
        <strain evidence="2 3">MUCL2120</strain>
    </source>
</reference>